<dbReference type="EMBL" id="LT838813">
    <property type="protein sequence ID" value="SMD45678.1"/>
    <property type="molecule type" value="Genomic_DNA"/>
</dbReference>
<dbReference type="STRING" id="758820.SAMN00777080_4339"/>
<evidence type="ECO:0000313" key="3">
    <source>
        <dbReference type="EMBL" id="SMD45678.1"/>
    </source>
</evidence>
<evidence type="ECO:0000313" key="4">
    <source>
        <dbReference type="Proteomes" id="UP000192333"/>
    </source>
</evidence>
<dbReference type="InterPro" id="IPR025232">
    <property type="entry name" value="DUF4174"/>
</dbReference>
<feature type="domain" description="DUF4174" evidence="2">
    <location>
        <begin position="22"/>
        <end position="131"/>
    </location>
</feature>
<gene>
    <name evidence="3" type="ORF">SAMN00777080_4339</name>
</gene>
<proteinExistence type="predicted"/>
<dbReference type="Pfam" id="PF13778">
    <property type="entry name" value="DUF4174"/>
    <property type="match status" value="1"/>
</dbReference>
<organism evidence="3 4">
    <name type="scientific">Aquiflexum balticum DSM 16537</name>
    <dbReference type="NCBI Taxonomy" id="758820"/>
    <lineage>
        <taxon>Bacteria</taxon>
        <taxon>Pseudomonadati</taxon>
        <taxon>Bacteroidota</taxon>
        <taxon>Cytophagia</taxon>
        <taxon>Cytophagales</taxon>
        <taxon>Cyclobacteriaceae</taxon>
        <taxon>Aquiflexum</taxon>
    </lineage>
</organism>
<keyword evidence="4" id="KW-1185">Reference proteome</keyword>
<evidence type="ECO:0000259" key="2">
    <source>
        <dbReference type="Pfam" id="PF13778"/>
    </source>
</evidence>
<name>A0A1W2HAE2_9BACT</name>
<dbReference type="Proteomes" id="UP000192333">
    <property type="component" value="Chromosome I"/>
</dbReference>
<protein>
    <recommendedName>
        <fullName evidence="2">DUF4174 domain-containing protein</fullName>
    </recommendedName>
</protein>
<accession>A0A1W2HAE2</accession>
<evidence type="ECO:0000256" key="1">
    <source>
        <dbReference type="ARBA" id="ARBA00022729"/>
    </source>
</evidence>
<keyword evidence="1" id="KW-0732">Signal</keyword>
<reference evidence="4" key="1">
    <citation type="submission" date="2017-04" db="EMBL/GenBank/DDBJ databases">
        <authorList>
            <person name="Varghese N."/>
            <person name="Submissions S."/>
        </authorList>
    </citation>
    <scope>NUCLEOTIDE SEQUENCE [LARGE SCALE GENOMIC DNA]</scope>
    <source>
        <strain evidence="4">DSM 16537</strain>
    </source>
</reference>
<dbReference type="AlphaFoldDB" id="A0A1W2HAE2"/>
<sequence>MAILILFFCFSLFQSDMEKIILEDLKWKNRIVILFDDQADKKVFEFEHLEEDFKERKLVYFILGENFQSNSNFTFSPEYQKVLRSRYQILSSKNSWVLIGLDGGAKVKKEGDLDWEFILRTIDSMPMRQSEIRDGK</sequence>